<keyword evidence="11" id="KW-1185">Reference proteome</keyword>
<proteinExistence type="inferred from homology"/>
<evidence type="ECO:0000256" key="4">
    <source>
        <dbReference type="ARBA" id="ARBA00022737"/>
    </source>
</evidence>
<dbReference type="InterPro" id="IPR001680">
    <property type="entry name" value="WD40_rpt"/>
</dbReference>
<evidence type="ECO:0000256" key="7">
    <source>
        <dbReference type="ARBA" id="ARBA00025801"/>
    </source>
</evidence>
<dbReference type="SUPFAM" id="SSF50978">
    <property type="entry name" value="WD40 repeat-like"/>
    <property type="match status" value="1"/>
</dbReference>
<dbReference type="InterPro" id="IPR006595">
    <property type="entry name" value="CTLH_C"/>
</dbReference>
<dbReference type="SMART" id="SM00320">
    <property type="entry name" value="WD40"/>
    <property type="match status" value="6"/>
</dbReference>
<evidence type="ECO:0000259" key="9">
    <source>
        <dbReference type="PROSITE" id="PS50897"/>
    </source>
</evidence>
<dbReference type="EMBL" id="JAVFKY010000001">
    <property type="protein sequence ID" value="KAK5583046.1"/>
    <property type="molecule type" value="Genomic_DNA"/>
</dbReference>
<name>A0AAN7U7U9_9MYCE</name>
<feature type="domain" description="CTLH" evidence="9">
    <location>
        <begin position="50"/>
        <end position="102"/>
    </location>
</feature>
<dbReference type="Pfam" id="PF00400">
    <property type="entry name" value="WD40"/>
    <property type="match status" value="5"/>
</dbReference>
<evidence type="ECO:0000313" key="11">
    <source>
        <dbReference type="Proteomes" id="UP001344447"/>
    </source>
</evidence>
<evidence type="ECO:0000256" key="1">
    <source>
        <dbReference type="ARBA" id="ARBA00004123"/>
    </source>
</evidence>
<dbReference type="Gene3D" id="2.130.10.10">
    <property type="entry name" value="YVTN repeat-like/Quinoprotein amine dehydrogenase"/>
    <property type="match status" value="1"/>
</dbReference>
<evidence type="ECO:0000256" key="2">
    <source>
        <dbReference type="ARBA" id="ARBA00022574"/>
    </source>
</evidence>
<comment type="subcellular location">
    <subcellularLocation>
        <location evidence="1">Nucleus</location>
    </subcellularLocation>
</comment>
<dbReference type="CDD" id="cd00200">
    <property type="entry name" value="WD40"/>
    <property type="match status" value="1"/>
</dbReference>
<dbReference type="PRINTS" id="PR00320">
    <property type="entry name" value="GPROTEINBRPT"/>
</dbReference>
<evidence type="ECO:0000313" key="10">
    <source>
        <dbReference type="EMBL" id="KAK5583046.1"/>
    </source>
</evidence>
<dbReference type="AlphaFoldDB" id="A0AAN7U7U9"/>
<dbReference type="Pfam" id="PF17814">
    <property type="entry name" value="LisH_TPL"/>
    <property type="match status" value="1"/>
</dbReference>
<keyword evidence="2 8" id="KW-0853">WD repeat</keyword>
<sequence>MSNPPTSNTHHNIEIQSQDVIKLILQFLKENSLGNSLAALQEETGINLNTVDSKETFLNDVKNGNWDSVLTVISTLRLSTTLLMDLYEQIIVELLHLKEYELCKFLIRKTEPLDYMKLNQQERYLKLENHLQREYIDLSDFYKYGITTEKRRKQLIEQLNNEITTVPSSRLLSLLSQSLHWQKHQGVIPNECMEFDLFKGEVPFKKIESEEEQIPTILDKTIKFNNKNKPETIKFSPDSKYLLSGSMDGFIEVWDYNSGKLSKSLAYQSNDDFMMHDDAILCIAFSRDGEFLATGSLDNKIKVWQIKSGKCLRKFEPAHTNGVTCLQFSKNSTQILSGSFDSSLKIHGLKSGKALKIFRGHQSFVNDCCYNQDEDRIISCSSDGKIKIWDSKTSDCLQTITPTNVVTVRDISIRSITILLKNPEFLLVCNSSQLISIVSMKSQTITKTFTSENSKTFLCCTLSPLQNFLYAVDEDNILYSFDFNSGSLLNKFKIHDQEVISISHHPTRNLLATTGADCLLKIWKSNDTIDDK</sequence>
<feature type="repeat" description="WD" evidence="8">
    <location>
        <begin position="273"/>
        <end position="314"/>
    </location>
</feature>
<evidence type="ECO:0000256" key="5">
    <source>
        <dbReference type="ARBA" id="ARBA00023187"/>
    </source>
</evidence>
<evidence type="ECO:0000256" key="8">
    <source>
        <dbReference type="PROSITE-ProRule" id="PRU00221"/>
    </source>
</evidence>
<keyword evidence="3" id="KW-0507">mRNA processing</keyword>
<dbReference type="SMART" id="SM00668">
    <property type="entry name" value="CTLH"/>
    <property type="match status" value="1"/>
</dbReference>
<dbReference type="PROSITE" id="PS50896">
    <property type="entry name" value="LISH"/>
    <property type="match status" value="1"/>
</dbReference>
<dbReference type="SMART" id="SM00667">
    <property type="entry name" value="LisH"/>
    <property type="match status" value="1"/>
</dbReference>
<dbReference type="InterPro" id="IPR054532">
    <property type="entry name" value="TPL_SMU1_LisH-like"/>
</dbReference>
<feature type="repeat" description="WD" evidence="8">
    <location>
        <begin position="316"/>
        <end position="357"/>
    </location>
</feature>
<dbReference type="PROSITE" id="PS50294">
    <property type="entry name" value="WD_REPEATS_REGION"/>
    <property type="match status" value="4"/>
</dbReference>
<feature type="repeat" description="WD" evidence="8">
    <location>
        <begin position="232"/>
        <end position="264"/>
    </location>
</feature>
<accession>A0AAN7U7U9</accession>
<dbReference type="PANTHER" id="PTHR22848">
    <property type="entry name" value="WD40 REPEAT PROTEIN"/>
    <property type="match status" value="1"/>
</dbReference>
<dbReference type="PROSITE" id="PS50082">
    <property type="entry name" value="WD_REPEATS_2"/>
    <property type="match status" value="5"/>
</dbReference>
<comment type="similarity">
    <text evidence="7">Belongs to the WD repeat SMU1 family.</text>
</comment>
<keyword evidence="6" id="KW-0539">Nucleus</keyword>
<feature type="repeat" description="WD" evidence="8">
    <location>
        <begin position="492"/>
        <end position="524"/>
    </location>
</feature>
<dbReference type="InterPro" id="IPR045184">
    <property type="entry name" value="SMU1"/>
</dbReference>
<dbReference type="Proteomes" id="UP001344447">
    <property type="component" value="Unassembled WGS sequence"/>
</dbReference>
<dbReference type="InterPro" id="IPR036322">
    <property type="entry name" value="WD40_repeat_dom_sf"/>
</dbReference>
<organism evidence="10 11">
    <name type="scientific">Dictyostelium firmibasis</name>
    <dbReference type="NCBI Taxonomy" id="79012"/>
    <lineage>
        <taxon>Eukaryota</taxon>
        <taxon>Amoebozoa</taxon>
        <taxon>Evosea</taxon>
        <taxon>Eumycetozoa</taxon>
        <taxon>Dictyostelia</taxon>
        <taxon>Dictyosteliales</taxon>
        <taxon>Dictyosteliaceae</taxon>
        <taxon>Dictyostelium</taxon>
    </lineage>
</organism>
<evidence type="ECO:0000256" key="3">
    <source>
        <dbReference type="ARBA" id="ARBA00022664"/>
    </source>
</evidence>
<keyword evidence="4" id="KW-0677">Repeat</keyword>
<dbReference type="InterPro" id="IPR020472">
    <property type="entry name" value="WD40_PAC1"/>
</dbReference>
<dbReference type="GO" id="GO:0005634">
    <property type="term" value="C:nucleus"/>
    <property type="evidence" value="ECO:0007669"/>
    <property type="project" value="UniProtKB-SubCell"/>
</dbReference>
<evidence type="ECO:0000256" key="6">
    <source>
        <dbReference type="ARBA" id="ARBA00023242"/>
    </source>
</evidence>
<dbReference type="GO" id="GO:0000398">
    <property type="term" value="P:mRNA splicing, via spliceosome"/>
    <property type="evidence" value="ECO:0007669"/>
    <property type="project" value="InterPro"/>
</dbReference>
<gene>
    <name evidence="10" type="ORF">RB653_004636</name>
</gene>
<dbReference type="PROSITE" id="PS50897">
    <property type="entry name" value="CTLH"/>
    <property type="match status" value="1"/>
</dbReference>
<dbReference type="InterPro" id="IPR015943">
    <property type="entry name" value="WD40/YVTN_repeat-like_dom_sf"/>
</dbReference>
<comment type="caution">
    <text evidence="10">The sequence shown here is derived from an EMBL/GenBank/DDBJ whole genome shotgun (WGS) entry which is preliminary data.</text>
</comment>
<reference evidence="10 11" key="1">
    <citation type="submission" date="2023-11" db="EMBL/GenBank/DDBJ databases">
        <title>Dfirmibasis_genome.</title>
        <authorList>
            <person name="Edelbroek B."/>
            <person name="Kjellin J."/>
            <person name="Jerlstrom-Hultqvist J."/>
            <person name="Soderbom F."/>
        </authorList>
    </citation>
    <scope>NUCLEOTIDE SEQUENCE [LARGE SCALE GENOMIC DNA]</scope>
    <source>
        <strain evidence="10 11">TNS-C-14</strain>
    </source>
</reference>
<protein>
    <recommendedName>
        <fullName evidence="9">CTLH domain-containing protein</fullName>
    </recommendedName>
</protein>
<keyword evidence="5" id="KW-0508">mRNA splicing</keyword>
<dbReference type="InterPro" id="IPR006594">
    <property type="entry name" value="LisH"/>
</dbReference>
<feature type="repeat" description="WD" evidence="8">
    <location>
        <begin position="358"/>
        <end position="399"/>
    </location>
</feature>